<feature type="transmembrane region" description="Helical" evidence="1">
    <location>
        <begin position="144"/>
        <end position="164"/>
    </location>
</feature>
<dbReference type="PANTHER" id="PTHR23028">
    <property type="entry name" value="ACETYLTRANSFERASE"/>
    <property type="match status" value="1"/>
</dbReference>
<dbReference type="InterPro" id="IPR002656">
    <property type="entry name" value="Acyl_transf_3_dom"/>
</dbReference>
<evidence type="ECO:0000259" key="2">
    <source>
        <dbReference type="Pfam" id="PF01757"/>
    </source>
</evidence>
<name>A0A5E4PKK1_9COXI</name>
<feature type="transmembrane region" description="Helical" evidence="1">
    <location>
        <begin position="86"/>
        <end position="104"/>
    </location>
</feature>
<organism evidence="3 4">
    <name type="scientific">Aquicella siphonis</name>
    <dbReference type="NCBI Taxonomy" id="254247"/>
    <lineage>
        <taxon>Bacteria</taxon>
        <taxon>Pseudomonadati</taxon>
        <taxon>Pseudomonadota</taxon>
        <taxon>Gammaproteobacteria</taxon>
        <taxon>Legionellales</taxon>
        <taxon>Coxiellaceae</taxon>
        <taxon>Aquicella</taxon>
    </lineage>
</organism>
<feature type="transmembrane region" description="Helical" evidence="1">
    <location>
        <begin position="239"/>
        <end position="262"/>
    </location>
</feature>
<evidence type="ECO:0000256" key="1">
    <source>
        <dbReference type="SAM" id="Phobius"/>
    </source>
</evidence>
<evidence type="ECO:0000313" key="4">
    <source>
        <dbReference type="Proteomes" id="UP000324194"/>
    </source>
</evidence>
<dbReference type="EMBL" id="LR699119">
    <property type="protein sequence ID" value="VVC76863.1"/>
    <property type="molecule type" value="Genomic_DNA"/>
</dbReference>
<dbReference type="GO" id="GO:0016747">
    <property type="term" value="F:acyltransferase activity, transferring groups other than amino-acyl groups"/>
    <property type="evidence" value="ECO:0007669"/>
    <property type="project" value="InterPro"/>
</dbReference>
<keyword evidence="1" id="KW-0812">Transmembrane</keyword>
<keyword evidence="1" id="KW-1133">Transmembrane helix</keyword>
<dbReference type="GO" id="GO:0016020">
    <property type="term" value="C:membrane"/>
    <property type="evidence" value="ECO:0007669"/>
    <property type="project" value="TreeGrafter"/>
</dbReference>
<dbReference type="InterPro" id="IPR050879">
    <property type="entry name" value="Acyltransferase_3"/>
</dbReference>
<reference evidence="3 4" key="1">
    <citation type="submission" date="2019-08" db="EMBL/GenBank/DDBJ databases">
        <authorList>
            <person name="Guy L."/>
        </authorList>
    </citation>
    <scope>NUCLEOTIDE SEQUENCE [LARGE SCALE GENOMIC DNA]</scope>
    <source>
        <strain evidence="3 4">SGT-108</strain>
    </source>
</reference>
<feature type="transmembrane region" description="Helical" evidence="1">
    <location>
        <begin position="199"/>
        <end position="218"/>
    </location>
</feature>
<feature type="domain" description="Acyltransferase 3" evidence="2">
    <location>
        <begin position="4"/>
        <end position="343"/>
    </location>
</feature>
<dbReference type="Pfam" id="PF01757">
    <property type="entry name" value="Acyl_transf_3"/>
    <property type="match status" value="1"/>
</dbReference>
<keyword evidence="1" id="KW-0472">Membrane</keyword>
<sequence>MRNLEIDRLRAIAVTLIIYAHYARIYFPWIISPDIRFLSSMADIFFVISGYVISAILIDQVDSLKPKASELAVFVKGFFLRRIYRIYPSAWVVIAAVILLSMFYNQNGLFSTPWKNMEAAVYIFTYTFNYFLVSQYHDLVLAPYWTLMIEEQFYLFFPFFILLTKNNRQRLAILAVLLLAITLVIRPLTMHYYPVSGLFFTQTRCDGFIYGFFIYYIMKQPWIGAIKPAATGAKLFRMLMVAIFLFVMAAVTIFDISVSVMIPVGAFMAFLLVFAASFNSQIIVFPYPLQWLLDIIGSRSYSLYLIHVPMILAAKELSDRIFRHDPQWQISGNIMAVIFIVVAGEVLYRLVERPTLLKGKALSLKMNEAFKTARHNPDLPDLEYVKESR</sequence>
<dbReference type="GO" id="GO:0000271">
    <property type="term" value="P:polysaccharide biosynthetic process"/>
    <property type="evidence" value="ECO:0007669"/>
    <property type="project" value="TreeGrafter"/>
</dbReference>
<dbReference type="KEGG" id="asip:AQUSIP_21900"/>
<feature type="transmembrane region" description="Helical" evidence="1">
    <location>
        <begin position="330"/>
        <end position="351"/>
    </location>
</feature>
<feature type="transmembrane region" description="Helical" evidence="1">
    <location>
        <begin position="268"/>
        <end position="289"/>
    </location>
</feature>
<gene>
    <name evidence="3" type="primary">oatA</name>
    <name evidence="3" type="ORF">AQUSIP_21900</name>
</gene>
<dbReference type="AlphaFoldDB" id="A0A5E4PKK1"/>
<feature type="transmembrane region" description="Helical" evidence="1">
    <location>
        <begin position="171"/>
        <end position="193"/>
    </location>
</feature>
<accession>A0A5E4PKK1</accession>
<keyword evidence="3" id="KW-0808">Transferase</keyword>
<feature type="transmembrane region" description="Helical" evidence="1">
    <location>
        <begin position="12"/>
        <end position="31"/>
    </location>
</feature>
<feature type="transmembrane region" description="Helical" evidence="1">
    <location>
        <begin position="301"/>
        <end position="318"/>
    </location>
</feature>
<proteinExistence type="predicted"/>
<evidence type="ECO:0000313" key="3">
    <source>
        <dbReference type="EMBL" id="VVC76863.1"/>
    </source>
</evidence>
<keyword evidence="4" id="KW-1185">Reference proteome</keyword>
<dbReference type="Proteomes" id="UP000324194">
    <property type="component" value="Chromosome 1"/>
</dbReference>
<dbReference type="PANTHER" id="PTHR23028:SF53">
    <property type="entry name" value="ACYL_TRANSF_3 DOMAIN-CONTAINING PROTEIN"/>
    <property type="match status" value="1"/>
</dbReference>
<protein>
    <submittedName>
        <fullName evidence="3">O-acetyltransferase OatA</fullName>
    </submittedName>
</protein>
<feature type="transmembrane region" description="Helical" evidence="1">
    <location>
        <begin position="37"/>
        <end position="58"/>
    </location>
</feature>